<evidence type="ECO:0000313" key="3">
    <source>
        <dbReference type="Proteomes" id="UP000193335"/>
    </source>
</evidence>
<name>A0A1Y2JIJ1_BRAJP</name>
<organism evidence="2 3">
    <name type="scientific">Bradyrhizobium japonicum</name>
    <dbReference type="NCBI Taxonomy" id="375"/>
    <lineage>
        <taxon>Bacteria</taxon>
        <taxon>Pseudomonadati</taxon>
        <taxon>Pseudomonadota</taxon>
        <taxon>Alphaproteobacteria</taxon>
        <taxon>Hyphomicrobiales</taxon>
        <taxon>Nitrobacteraceae</taxon>
        <taxon>Bradyrhizobium</taxon>
    </lineage>
</organism>
<protein>
    <recommendedName>
        <fullName evidence="1">ABM domain-containing protein</fullName>
    </recommendedName>
</protein>
<sequence length="188" mass="20562">MLGAIEPSEKISHQLSSFSCLVRLSAVGRSSGQPIFRNRRISMSRTRPEPSRRAFVATGLGAGVLLVAQAAPSHSQNRSSKMEATIRTGSDVTTLVNVFTVEPDNQQKLVQLLKEGTETFFSKQPGFISSSVHASKEGRRAINYSQWASAGDIENFRRDPRFAPYIQSLAALSKAETILCEVVEVNHA</sequence>
<dbReference type="Gene3D" id="3.30.70.100">
    <property type="match status" value="1"/>
</dbReference>
<dbReference type="AlphaFoldDB" id="A0A1Y2JIJ1"/>
<evidence type="ECO:0000313" key="2">
    <source>
        <dbReference type="EMBL" id="OSJ29149.1"/>
    </source>
</evidence>
<reference evidence="2 3" key="1">
    <citation type="submission" date="2017-03" db="EMBL/GenBank/DDBJ databases">
        <title>Whole genome sequences of fourteen strains of Bradyrhizobium canariense and one strain of Bradyrhizobium japonicum isolated from Lupinus (Papilionoideae: Genisteae) species in Algeria.</title>
        <authorList>
            <person name="Crovadore J."/>
            <person name="Chekireb D."/>
            <person name="Brachmann A."/>
            <person name="Chablais R."/>
            <person name="Cochard B."/>
            <person name="Lefort F."/>
        </authorList>
    </citation>
    <scope>NUCLEOTIDE SEQUENCE [LARGE SCALE GENOMIC DNA]</scope>
    <source>
        <strain evidence="2 3">UBMA197</strain>
    </source>
</reference>
<gene>
    <name evidence="2" type="ORF">BSZ19_28745</name>
</gene>
<dbReference type="InterPro" id="IPR011008">
    <property type="entry name" value="Dimeric_a/b-barrel"/>
</dbReference>
<dbReference type="InterPro" id="IPR007138">
    <property type="entry name" value="ABM_dom"/>
</dbReference>
<dbReference type="Proteomes" id="UP000193335">
    <property type="component" value="Unassembled WGS sequence"/>
</dbReference>
<dbReference type="Pfam" id="PF03992">
    <property type="entry name" value="ABM"/>
    <property type="match status" value="1"/>
</dbReference>
<dbReference type="PROSITE" id="PS51725">
    <property type="entry name" value="ABM"/>
    <property type="match status" value="1"/>
</dbReference>
<dbReference type="SUPFAM" id="SSF54909">
    <property type="entry name" value="Dimeric alpha+beta barrel"/>
    <property type="match status" value="1"/>
</dbReference>
<evidence type="ECO:0000259" key="1">
    <source>
        <dbReference type="PROSITE" id="PS51725"/>
    </source>
</evidence>
<proteinExistence type="predicted"/>
<dbReference type="EMBL" id="NAFL01000267">
    <property type="protein sequence ID" value="OSJ29149.1"/>
    <property type="molecule type" value="Genomic_DNA"/>
</dbReference>
<comment type="caution">
    <text evidence="2">The sequence shown here is derived from an EMBL/GenBank/DDBJ whole genome shotgun (WGS) entry which is preliminary data.</text>
</comment>
<accession>A0A1Y2JIJ1</accession>
<feature type="domain" description="ABM" evidence="1">
    <location>
        <begin position="93"/>
        <end position="182"/>
    </location>
</feature>